<gene>
    <name evidence="3" type="ORF">PP769_00080</name>
</gene>
<dbReference type="RefSeq" id="WP_312643659.1">
    <property type="nucleotide sequence ID" value="NZ_CP116967.1"/>
</dbReference>
<evidence type="ECO:0000313" key="3">
    <source>
        <dbReference type="EMBL" id="WNM58189.1"/>
    </source>
</evidence>
<dbReference type="PANTHER" id="PTHR23150:SF19">
    <property type="entry name" value="FORMYLGLYCINE-GENERATING ENZYME"/>
    <property type="match status" value="1"/>
</dbReference>
<dbReference type="InterPro" id="IPR051043">
    <property type="entry name" value="Sulfatase_Mod_Factor_Kinase"/>
</dbReference>
<dbReference type="Gene3D" id="3.90.1580.10">
    <property type="entry name" value="paralog of FGE (formylglycine-generating enzyme)"/>
    <property type="match status" value="1"/>
</dbReference>
<reference evidence="3 4" key="1">
    <citation type="submission" date="2023-01" db="EMBL/GenBank/DDBJ databases">
        <title>Cultivation and genomic characterization of new, ubiquitous marine nitrite-oxidizing bacteria from the Nitrospirales.</title>
        <authorList>
            <person name="Mueller A.J."/>
            <person name="Daebeler A."/>
            <person name="Herbold C.W."/>
            <person name="Kirkegaard R.H."/>
            <person name="Daims H."/>
        </authorList>
    </citation>
    <scope>NUCLEOTIDE SEQUENCE [LARGE SCALE GENOMIC DNA]</scope>
    <source>
        <strain evidence="3 4">VA</strain>
    </source>
</reference>
<dbReference type="AlphaFoldDB" id="A0AA96GGM1"/>
<name>A0AA96GGM1_9BACT</name>
<dbReference type="SUPFAM" id="SSF56436">
    <property type="entry name" value="C-type lectin-like"/>
    <property type="match status" value="1"/>
</dbReference>
<dbReference type="EMBL" id="CP116967">
    <property type="protein sequence ID" value="WNM58189.1"/>
    <property type="molecule type" value="Genomic_DNA"/>
</dbReference>
<dbReference type="Proteomes" id="UP001302719">
    <property type="component" value="Chromosome"/>
</dbReference>
<dbReference type="KEGG" id="nall:PP769_00080"/>
<feature type="region of interest" description="Disordered" evidence="1">
    <location>
        <begin position="28"/>
        <end position="64"/>
    </location>
</feature>
<evidence type="ECO:0000256" key="1">
    <source>
        <dbReference type="SAM" id="MobiDB-lite"/>
    </source>
</evidence>
<dbReference type="Pfam" id="PF03781">
    <property type="entry name" value="FGE-sulfatase"/>
    <property type="match status" value="1"/>
</dbReference>
<dbReference type="InterPro" id="IPR042095">
    <property type="entry name" value="SUMF_sf"/>
</dbReference>
<dbReference type="InterPro" id="IPR016187">
    <property type="entry name" value="CTDL_fold"/>
</dbReference>
<dbReference type="InterPro" id="IPR005532">
    <property type="entry name" value="SUMF_dom"/>
</dbReference>
<dbReference type="PANTHER" id="PTHR23150">
    <property type="entry name" value="SULFATASE MODIFYING FACTOR 1, 2"/>
    <property type="match status" value="1"/>
</dbReference>
<proteinExistence type="predicted"/>
<accession>A0AA96GGM1</accession>
<protein>
    <submittedName>
        <fullName evidence="3">SUMF1/EgtB/PvdO family nonheme iron enzyme</fullName>
    </submittedName>
</protein>
<dbReference type="GO" id="GO:0120147">
    <property type="term" value="F:formylglycine-generating oxidase activity"/>
    <property type="evidence" value="ECO:0007669"/>
    <property type="project" value="TreeGrafter"/>
</dbReference>
<feature type="domain" description="Sulfatase-modifying factor enzyme-like" evidence="2">
    <location>
        <begin position="65"/>
        <end position="292"/>
    </location>
</feature>
<sequence>MDGRFKLIFLIAVLFMTGLPVLGILRGTDAPPSPPDRDLQSQPSSASETSSEASREVALSGRANEDEMVEIPAGEFILGSNQGGFNEKPAHVAHLDAYWIDRYEVTYQRYMEFVEATGHRQPGPPSRYAEKLGLLRGPHQPITYVSWSDANDYCRWRGKRLPTEQEWEKAMRGTDGRTWPWGEGLSGHPANFAGEADGYVVSAPVGAFPLDQSVFGVYDGAGNVMEWTDNWYVEDLYLQENIATPASNRSPSTYKTMRGSGYTSQGVDIRITNRSFMVPDFRDETIGFRCARSD</sequence>
<feature type="compositionally biased region" description="Low complexity" evidence="1">
    <location>
        <begin position="40"/>
        <end position="52"/>
    </location>
</feature>
<keyword evidence="4" id="KW-1185">Reference proteome</keyword>
<evidence type="ECO:0000259" key="2">
    <source>
        <dbReference type="Pfam" id="PF03781"/>
    </source>
</evidence>
<evidence type="ECO:0000313" key="4">
    <source>
        <dbReference type="Proteomes" id="UP001302719"/>
    </source>
</evidence>
<organism evidence="3 4">
    <name type="scientific">Candidatus Nitrospira allomarina</name>
    <dbReference type="NCBI Taxonomy" id="3020900"/>
    <lineage>
        <taxon>Bacteria</taxon>
        <taxon>Pseudomonadati</taxon>
        <taxon>Nitrospirota</taxon>
        <taxon>Nitrospiria</taxon>
        <taxon>Nitrospirales</taxon>
        <taxon>Nitrospiraceae</taxon>
        <taxon>Nitrospira</taxon>
    </lineage>
</organism>